<keyword evidence="2" id="KW-1185">Reference proteome</keyword>
<dbReference type="HOGENOM" id="CLU_1656943_0_0_2"/>
<dbReference type="EMBL" id="CP000504">
    <property type="protein sequence ID" value="ABL88638.1"/>
    <property type="molecule type" value="Genomic_DNA"/>
</dbReference>
<dbReference type="AlphaFoldDB" id="A1RUK6"/>
<proteinExistence type="predicted"/>
<dbReference type="Proteomes" id="UP000002595">
    <property type="component" value="Chromosome"/>
</dbReference>
<evidence type="ECO:0000313" key="2">
    <source>
        <dbReference type="Proteomes" id="UP000002595"/>
    </source>
</evidence>
<dbReference type="KEGG" id="pis:Pisl_1482"/>
<protein>
    <submittedName>
        <fullName evidence="1">Uncharacterized protein</fullName>
    </submittedName>
</protein>
<evidence type="ECO:0000313" key="1">
    <source>
        <dbReference type="EMBL" id="ABL88638.1"/>
    </source>
</evidence>
<organism evidence="1 2">
    <name type="scientific">Pyrobaculum islandicum (strain DSM 4184 / JCM 9189 / GEO3)</name>
    <dbReference type="NCBI Taxonomy" id="384616"/>
    <lineage>
        <taxon>Archaea</taxon>
        <taxon>Thermoproteota</taxon>
        <taxon>Thermoprotei</taxon>
        <taxon>Thermoproteales</taxon>
        <taxon>Thermoproteaceae</taxon>
        <taxon>Pyrobaculum</taxon>
    </lineage>
</organism>
<dbReference type="eggNOG" id="arCOG05094">
    <property type="taxonomic scope" value="Archaea"/>
</dbReference>
<accession>A1RUK6</accession>
<name>A1RUK6_PYRIL</name>
<dbReference type="STRING" id="384616.Pisl_1482"/>
<sequence length="159" mass="17355">MCNCSGVENIKETLKLLLKRRELAEALRDTATHIVIAADRDKRPTQAIKDMLQSLGYTPAESGGTTVIPPLGLPIHVIEQGGQEDTATGQIEDELLKLVELVHPDLTHAAARLEEAHGALDNKLLYLALLNRRPGIRYCRKPPRAALRARVVFTGGAPP</sequence>
<reference evidence="1" key="1">
    <citation type="submission" date="2006-12" db="EMBL/GenBank/DDBJ databases">
        <title>Complete sequence of Pyrobaculum islandicum DSM 4184.</title>
        <authorList>
            <person name="Copeland A."/>
            <person name="Lucas S."/>
            <person name="Lapidus A."/>
            <person name="Barry K."/>
            <person name="Detter J.C."/>
            <person name="Glavina del Rio T."/>
            <person name="Dalin E."/>
            <person name="Tice H."/>
            <person name="Pitluck S."/>
            <person name="Meincke L."/>
            <person name="Brettin T."/>
            <person name="Bruce D."/>
            <person name="Han C."/>
            <person name="Tapia R."/>
            <person name="Gilna P."/>
            <person name="Schmutz J."/>
            <person name="Larimer F."/>
            <person name="Land M."/>
            <person name="Hauser L."/>
            <person name="Kyrpides N."/>
            <person name="Mikhailova N."/>
            <person name="Cozen A.E."/>
            <person name="Fitz-Gibbon S.T."/>
            <person name="House C.H."/>
            <person name="Saltikov C."/>
            <person name="Lowe T."/>
            <person name="Richardson P."/>
        </authorList>
    </citation>
    <scope>NUCLEOTIDE SEQUENCE [LARGE SCALE GENOMIC DNA]</scope>
    <source>
        <strain evidence="1">DSM 4184</strain>
    </source>
</reference>
<dbReference type="Gene3D" id="3.40.50.10620">
    <property type="entry name" value="PH0156-like domains"/>
    <property type="match status" value="1"/>
</dbReference>
<gene>
    <name evidence="1" type="ordered locus">Pisl_1482</name>
</gene>
<dbReference type="SUPFAM" id="SSF160945">
    <property type="entry name" value="PH0156-like"/>
    <property type="match status" value="1"/>
</dbReference>